<dbReference type="Pfam" id="PF11280">
    <property type="entry name" value="DUF3081"/>
    <property type="match status" value="1"/>
</dbReference>
<dbReference type="RefSeq" id="WP_086434994.1">
    <property type="nucleotide sequence ID" value="NZ_FXWH01000002.1"/>
</dbReference>
<gene>
    <name evidence="1" type="ORF">SAMN06297229_1856</name>
</gene>
<evidence type="ECO:0000313" key="2">
    <source>
        <dbReference type="Proteomes" id="UP000194450"/>
    </source>
</evidence>
<sequence length="92" mass="10806">MQNQIDHRLLLDAYEKIHLHGKAEQGKHTLDGITAYTDHDGYTVFLEGHNTKLTLEFHNKYHLEYEASRDYDLFMKKIEQISKGYNAPGRDK</sequence>
<organism evidence="1 2">
    <name type="scientific">Pseudidiomarina planktonica</name>
    <dbReference type="NCBI Taxonomy" id="1323738"/>
    <lineage>
        <taxon>Bacteria</taxon>
        <taxon>Pseudomonadati</taxon>
        <taxon>Pseudomonadota</taxon>
        <taxon>Gammaproteobacteria</taxon>
        <taxon>Alteromonadales</taxon>
        <taxon>Idiomarinaceae</taxon>
        <taxon>Pseudidiomarina</taxon>
    </lineage>
</organism>
<protein>
    <recommendedName>
        <fullName evidence="3">DUF3081 domain-containing protein</fullName>
    </recommendedName>
</protein>
<evidence type="ECO:0000313" key="1">
    <source>
        <dbReference type="EMBL" id="SMQ79935.1"/>
    </source>
</evidence>
<dbReference type="InterPro" id="IPR021432">
    <property type="entry name" value="DUF3081"/>
</dbReference>
<proteinExistence type="predicted"/>
<accession>A0A1Y6G117</accession>
<dbReference type="OrthoDB" id="5818611at2"/>
<name>A0A1Y6G117_9GAMM</name>
<evidence type="ECO:0008006" key="3">
    <source>
        <dbReference type="Google" id="ProtNLM"/>
    </source>
</evidence>
<keyword evidence="2" id="KW-1185">Reference proteome</keyword>
<dbReference type="Proteomes" id="UP000194450">
    <property type="component" value="Unassembled WGS sequence"/>
</dbReference>
<dbReference type="AlphaFoldDB" id="A0A1Y6G117"/>
<reference evidence="2" key="1">
    <citation type="submission" date="2017-04" db="EMBL/GenBank/DDBJ databases">
        <authorList>
            <person name="Varghese N."/>
            <person name="Submissions S."/>
        </authorList>
    </citation>
    <scope>NUCLEOTIDE SEQUENCE [LARGE SCALE GENOMIC DNA]</scope>
</reference>
<dbReference type="EMBL" id="FXWH01000002">
    <property type="protein sequence ID" value="SMQ79935.1"/>
    <property type="molecule type" value="Genomic_DNA"/>
</dbReference>